<dbReference type="InterPro" id="IPR026992">
    <property type="entry name" value="DIOX_N"/>
</dbReference>
<dbReference type="InterPro" id="IPR027443">
    <property type="entry name" value="IPNS-like_sf"/>
</dbReference>
<feature type="domain" description="Fe2OG dioxygenase" evidence="3">
    <location>
        <begin position="163"/>
        <end position="299"/>
    </location>
</feature>
<evidence type="ECO:0000313" key="4">
    <source>
        <dbReference type="EMBL" id="KAK9796266.1"/>
    </source>
</evidence>
<organism evidence="4 5">
    <name type="scientific">Symbiochloris irregularis</name>
    <dbReference type="NCBI Taxonomy" id="706552"/>
    <lineage>
        <taxon>Eukaryota</taxon>
        <taxon>Viridiplantae</taxon>
        <taxon>Chlorophyta</taxon>
        <taxon>core chlorophytes</taxon>
        <taxon>Trebouxiophyceae</taxon>
        <taxon>Trebouxiales</taxon>
        <taxon>Trebouxiaceae</taxon>
        <taxon>Symbiochloris</taxon>
    </lineage>
</organism>
<accession>A0AAW1NVE2</accession>
<evidence type="ECO:0000256" key="2">
    <source>
        <dbReference type="SAM" id="MobiDB-lite"/>
    </source>
</evidence>
<evidence type="ECO:0000313" key="5">
    <source>
        <dbReference type="Proteomes" id="UP001465755"/>
    </source>
</evidence>
<dbReference type="GO" id="GO:0046872">
    <property type="term" value="F:metal ion binding"/>
    <property type="evidence" value="ECO:0007669"/>
    <property type="project" value="UniProtKB-KW"/>
</dbReference>
<dbReference type="AlphaFoldDB" id="A0AAW1NVE2"/>
<comment type="similarity">
    <text evidence="1">Belongs to the iron/ascorbate-dependent oxidoreductase family.</text>
</comment>
<dbReference type="PANTHER" id="PTHR47990">
    <property type="entry name" value="2-OXOGLUTARATE (2OG) AND FE(II)-DEPENDENT OXYGENASE SUPERFAMILY PROTEIN-RELATED"/>
    <property type="match status" value="1"/>
</dbReference>
<evidence type="ECO:0000259" key="3">
    <source>
        <dbReference type="PROSITE" id="PS51471"/>
    </source>
</evidence>
<dbReference type="PROSITE" id="PS51471">
    <property type="entry name" value="FE2OG_OXY"/>
    <property type="match status" value="1"/>
</dbReference>
<comment type="caution">
    <text evidence="4">The sequence shown here is derived from an EMBL/GenBank/DDBJ whole genome shotgun (WGS) entry which is preliminary data.</text>
</comment>
<gene>
    <name evidence="4" type="ORF">WJX73_008902</name>
</gene>
<feature type="region of interest" description="Disordered" evidence="2">
    <location>
        <begin position="216"/>
        <end position="235"/>
    </location>
</feature>
<keyword evidence="1" id="KW-0560">Oxidoreductase</keyword>
<keyword evidence="5" id="KW-1185">Reference proteome</keyword>
<evidence type="ECO:0000256" key="1">
    <source>
        <dbReference type="RuleBase" id="RU003682"/>
    </source>
</evidence>
<reference evidence="4 5" key="1">
    <citation type="journal article" date="2024" name="Nat. Commun.">
        <title>Phylogenomics reveals the evolutionary origins of lichenization in chlorophyte algae.</title>
        <authorList>
            <person name="Puginier C."/>
            <person name="Libourel C."/>
            <person name="Otte J."/>
            <person name="Skaloud P."/>
            <person name="Haon M."/>
            <person name="Grisel S."/>
            <person name="Petersen M."/>
            <person name="Berrin J.G."/>
            <person name="Delaux P.M."/>
            <person name="Dal Grande F."/>
            <person name="Keller J."/>
        </authorList>
    </citation>
    <scope>NUCLEOTIDE SEQUENCE [LARGE SCALE GENOMIC DNA]</scope>
    <source>
        <strain evidence="4 5">SAG 2036</strain>
    </source>
</reference>
<dbReference type="Pfam" id="PF14226">
    <property type="entry name" value="DIOX_N"/>
    <property type="match status" value="1"/>
</dbReference>
<protein>
    <recommendedName>
        <fullName evidence="3">Fe2OG dioxygenase domain-containing protein</fullName>
    </recommendedName>
</protein>
<name>A0AAW1NVE2_9CHLO</name>
<sequence length="358" mass="39650">MSANLEIVDLSDFENRKSELAAQVLHAASSNGFFYVTNHGLSPAEIENQFSLGERYFSLPDDVKESRGFRPDIFAGTRSLSDTNAAVGTKSWEQYLVQLGSHSRNEQGRWLAEDVLPHFREQTVPFAEKANQIAVQLLSLFEEELKLEPGFFAWQLDVDAKDCLTTFGWNRYPDPKQQGLRTDQLRLLPHADTDIITLLFQRPGEGGLEILPGRDATVHASTDPSGKDKGGLNSAWTGGIPEGKWTRMDPIAGAITVNIGNMLMRYSDEKLKSTYHRVRGPLPGETLGERRSMVLFVNGRGSTVIQGKDKAYTALTVADMVAANGKGYENVKRDKEWQTRAMQFDAETSARPAAVVAA</sequence>
<keyword evidence="1" id="KW-0408">Iron</keyword>
<dbReference type="Proteomes" id="UP001465755">
    <property type="component" value="Unassembled WGS sequence"/>
</dbReference>
<dbReference type="InterPro" id="IPR050231">
    <property type="entry name" value="Iron_ascorbate_oxido_reductase"/>
</dbReference>
<dbReference type="SUPFAM" id="SSF51197">
    <property type="entry name" value="Clavaminate synthase-like"/>
    <property type="match status" value="1"/>
</dbReference>
<dbReference type="InterPro" id="IPR044861">
    <property type="entry name" value="IPNS-like_FE2OG_OXY"/>
</dbReference>
<dbReference type="InterPro" id="IPR005123">
    <property type="entry name" value="Oxoglu/Fe-dep_dioxygenase_dom"/>
</dbReference>
<dbReference type="EMBL" id="JALJOQ010000118">
    <property type="protein sequence ID" value="KAK9796266.1"/>
    <property type="molecule type" value="Genomic_DNA"/>
</dbReference>
<proteinExistence type="inferred from homology"/>
<keyword evidence="1" id="KW-0479">Metal-binding</keyword>
<dbReference type="Gene3D" id="2.60.120.330">
    <property type="entry name" value="B-lactam Antibiotic, Isopenicillin N Synthase, Chain"/>
    <property type="match status" value="1"/>
</dbReference>
<dbReference type="Pfam" id="PF03171">
    <property type="entry name" value="2OG-FeII_Oxy"/>
    <property type="match status" value="1"/>
</dbReference>
<dbReference type="GO" id="GO:0016491">
    <property type="term" value="F:oxidoreductase activity"/>
    <property type="evidence" value="ECO:0007669"/>
    <property type="project" value="UniProtKB-KW"/>
</dbReference>